<reference evidence="1" key="1">
    <citation type="submission" date="2023-08" db="EMBL/GenBank/DDBJ databases">
        <authorList>
            <person name="Audoor S."/>
            <person name="Bilcke G."/>
        </authorList>
    </citation>
    <scope>NUCLEOTIDE SEQUENCE</scope>
</reference>
<protein>
    <recommendedName>
        <fullName evidence="3">Late endosomal/lysosomal adaptor and MAPK and MTOR activator 4</fullName>
    </recommendedName>
</protein>
<dbReference type="AlphaFoldDB" id="A0AAD2PVG1"/>
<name>A0AAD2PVG1_9STRA</name>
<dbReference type="Proteomes" id="UP001295423">
    <property type="component" value="Unassembled WGS sequence"/>
</dbReference>
<evidence type="ECO:0000313" key="1">
    <source>
        <dbReference type="EMBL" id="CAJ1954756.1"/>
    </source>
</evidence>
<organism evidence="1 2">
    <name type="scientific">Cylindrotheca closterium</name>
    <dbReference type="NCBI Taxonomy" id="2856"/>
    <lineage>
        <taxon>Eukaryota</taxon>
        <taxon>Sar</taxon>
        <taxon>Stramenopiles</taxon>
        <taxon>Ochrophyta</taxon>
        <taxon>Bacillariophyta</taxon>
        <taxon>Bacillariophyceae</taxon>
        <taxon>Bacillariophycidae</taxon>
        <taxon>Bacillariales</taxon>
        <taxon>Bacillariaceae</taxon>
        <taxon>Cylindrotheca</taxon>
    </lineage>
</organism>
<keyword evidence="2" id="KW-1185">Reference proteome</keyword>
<comment type="caution">
    <text evidence="1">The sequence shown here is derived from an EMBL/GenBank/DDBJ whole genome shotgun (WGS) entry which is preliminary data.</text>
</comment>
<dbReference type="EMBL" id="CAKOGP040001869">
    <property type="protein sequence ID" value="CAJ1954756.1"/>
    <property type="molecule type" value="Genomic_DNA"/>
</dbReference>
<evidence type="ECO:0008006" key="3">
    <source>
        <dbReference type="Google" id="ProtNLM"/>
    </source>
</evidence>
<evidence type="ECO:0000313" key="2">
    <source>
        <dbReference type="Proteomes" id="UP001295423"/>
    </source>
</evidence>
<accession>A0AAD2PVG1</accession>
<sequence>MATTTTAVTPGKYLDLDQTPIQGQTGWALLDLNGNVLVLSGSLPEANLTVLYQMLLETTSLVNDKDFRKLTVSFQSQQYLVSRDENHIYVVETTSIAT</sequence>
<proteinExistence type="predicted"/>
<gene>
    <name evidence="1" type="ORF">CYCCA115_LOCUS15348</name>
</gene>